<evidence type="ECO:0000256" key="9">
    <source>
        <dbReference type="SAM" id="SignalP"/>
    </source>
</evidence>
<dbReference type="Proteomes" id="UP000472267">
    <property type="component" value="Chromosome 10"/>
</dbReference>
<dbReference type="FunCoup" id="A0A672FGT4">
    <property type="interactions" value="1375"/>
</dbReference>
<keyword evidence="12" id="KW-1185">Reference proteome</keyword>
<evidence type="ECO:0000256" key="4">
    <source>
        <dbReference type="ARBA" id="ARBA00022989"/>
    </source>
</evidence>
<dbReference type="GO" id="GO:0009897">
    <property type="term" value="C:external side of plasma membrane"/>
    <property type="evidence" value="ECO:0007669"/>
    <property type="project" value="TreeGrafter"/>
</dbReference>
<name>A0A672FGT4_SALFA</name>
<dbReference type="InterPro" id="IPR013783">
    <property type="entry name" value="Ig-like_fold"/>
</dbReference>
<organism evidence="11 12">
    <name type="scientific">Salarias fasciatus</name>
    <name type="common">Jewelled blenny</name>
    <name type="synonym">Blennius fasciatus</name>
    <dbReference type="NCBI Taxonomy" id="181472"/>
    <lineage>
        <taxon>Eukaryota</taxon>
        <taxon>Metazoa</taxon>
        <taxon>Chordata</taxon>
        <taxon>Craniata</taxon>
        <taxon>Vertebrata</taxon>
        <taxon>Euteleostomi</taxon>
        <taxon>Actinopterygii</taxon>
        <taxon>Neopterygii</taxon>
        <taxon>Teleostei</taxon>
        <taxon>Neoteleostei</taxon>
        <taxon>Acanthomorphata</taxon>
        <taxon>Ovalentaria</taxon>
        <taxon>Blenniimorphae</taxon>
        <taxon>Blenniiformes</taxon>
        <taxon>Blennioidei</taxon>
        <taxon>Blenniidae</taxon>
        <taxon>Salariinae</taxon>
        <taxon>Salarias</taxon>
    </lineage>
</organism>
<dbReference type="PANTHER" id="PTHR23037">
    <property type="entry name" value="CYTOKINE RECEPTOR"/>
    <property type="match status" value="1"/>
</dbReference>
<evidence type="ECO:0000256" key="1">
    <source>
        <dbReference type="ARBA" id="ARBA00004167"/>
    </source>
</evidence>
<dbReference type="AlphaFoldDB" id="A0A672FGT4"/>
<proteinExistence type="predicted"/>
<evidence type="ECO:0000256" key="2">
    <source>
        <dbReference type="ARBA" id="ARBA00022692"/>
    </source>
</evidence>
<dbReference type="InterPro" id="IPR048651">
    <property type="entry name" value="CRLF2-like_D1"/>
</dbReference>
<dbReference type="SUPFAM" id="SSF49265">
    <property type="entry name" value="Fibronectin type III"/>
    <property type="match status" value="2"/>
</dbReference>
<evidence type="ECO:0000256" key="5">
    <source>
        <dbReference type="ARBA" id="ARBA00023136"/>
    </source>
</evidence>
<evidence type="ECO:0000313" key="11">
    <source>
        <dbReference type="Ensembl" id="ENSSFAP00005005668.1"/>
    </source>
</evidence>
<evidence type="ECO:0000313" key="12">
    <source>
        <dbReference type="Proteomes" id="UP000472267"/>
    </source>
</evidence>
<keyword evidence="7" id="KW-0675">Receptor</keyword>
<dbReference type="RefSeq" id="XP_029956817.1">
    <property type="nucleotide sequence ID" value="XM_030100957.1"/>
</dbReference>
<evidence type="ECO:0000259" key="10">
    <source>
        <dbReference type="Pfam" id="PF21604"/>
    </source>
</evidence>
<comment type="subcellular location">
    <subcellularLocation>
        <location evidence="1">Membrane</location>
        <topology evidence="1">Single-pass membrane protein</topology>
    </subcellularLocation>
</comment>
<feature type="domain" description="Cytokine receptor-like factor 2-like D1" evidence="10">
    <location>
        <begin position="29"/>
        <end position="75"/>
    </location>
</feature>
<dbReference type="InParanoid" id="A0A672FGT4"/>
<evidence type="ECO:0000256" key="3">
    <source>
        <dbReference type="ARBA" id="ARBA00022729"/>
    </source>
</evidence>
<dbReference type="OrthoDB" id="8942047at2759"/>
<gene>
    <name evidence="11" type="primary">LOC115395419</name>
</gene>
<accession>A0A672FGT4</accession>
<feature type="signal peptide" evidence="9">
    <location>
        <begin position="1"/>
        <end position="17"/>
    </location>
</feature>
<evidence type="ECO:0000256" key="8">
    <source>
        <dbReference type="SAM" id="Phobius"/>
    </source>
</evidence>
<keyword evidence="4 8" id="KW-1133">Transmembrane helix</keyword>
<evidence type="ECO:0000256" key="6">
    <source>
        <dbReference type="ARBA" id="ARBA00023157"/>
    </source>
</evidence>
<dbReference type="Pfam" id="PF21604">
    <property type="entry name" value="CRLF2_D1"/>
    <property type="match status" value="1"/>
</dbReference>
<feature type="chain" id="PRO_5025665805" evidence="9">
    <location>
        <begin position="18"/>
        <end position="323"/>
    </location>
</feature>
<protein>
    <submittedName>
        <fullName evidence="11">Cytokine receptor common subunit gamma-like</fullName>
    </submittedName>
</protein>
<dbReference type="InterPro" id="IPR036116">
    <property type="entry name" value="FN3_sf"/>
</dbReference>
<dbReference type="GeneID" id="115395419"/>
<dbReference type="PANTHER" id="PTHR23037:SF35">
    <property type="entry name" value="FIBRONECTIN TYPE-III DOMAIN-CONTAINING PROTEIN"/>
    <property type="match status" value="1"/>
</dbReference>
<feature type="transmembrane region" description="Helical" evidence="8">
    <location>
        <begin position="219"/>
        <end position="241"/>
    </location>
</feature>
<evidence type="ECO:0000256" key="7">
    <source>
        <dbReference type="ARBA" id="ARBA00023170"/>
    </source>
</evidence>
<keyword evidence="6" id="KW-1015">Disulfide bond</keyword>
<dbReference type="OMA" id="TAGCWLQ"/>
<reference evidence="11" key="2">
    <citation type="submission" date="2025-08" db="UniProtKB">
        <authorList>
            <consortium name="Ensembl"/>
        </authorList>
    </citation>
    <scope>IDENTIFICATION</scope>
</reference>
<keyword evidence="5 8" id="KW-0472">Membrane</keyword>
<keyword evidence="2 8" id="KW-0812">Transmembrane</keyword>
<dbReference type="GO" id="GO:0004896">
    <property type="term" value="F:cytokine receptor activity"/>
    <property type="evidence" value="ECO:0007669"/>
    <property type="project" value="TreeGrafter"/>
</dbReference>
<keyword evidence="3 9" id="KW-0732">Signal</keyword>
<dbReference type="Ensembl" id="ENSSFAT00005005981.1">
    <property type="protein sequence ID" value="ENSSFAP00005005668.1"/>
    <property type="gene ID" value="ENSSFAG00005003516.1"/>
</dbReference>
<dbReference type="Gene3D" id="2.60.40.10">
    <property type="entry name" value="Immunoglobulins"/>
    <property type="match status" value="2"/>
</dbReference>
<reference evidence="11" key="3">
    <citation type="submission" date="2025-09" db="UniProtKB">
        <authorList>
            <consortium name="Ensembl"/>
        </authorList>
    </citation>
    <scope>IDENTIFICATION</scope>
</reference>
<reference evidence="11" key="1">
    <citation type="submission" date="2019-06" db="EMBL/GenBank/DDBJ databases">
        <authorList>
            <consortium name="Wellcome Sanger Institute Data Sharing"/>
        </authorList>
    </citation>
    <scope>NUCLEOTIDE SEQUENCE [LARGE SCALE GENOMIC DNA]</scope>
</reference>
<sequence>MTMRALLFFCLFGYTFGEITPNVSCVIIDVRYVSCTWNQQGTPEVNYTFNSWFHYENKKACTNYLSEKNVKTGCIRPYAETQRFRTFHTQLVHGSNSFTKDHNLKNEVLLNPPANLTVLFGEDKNLWFYWNYTVATNCVRSEVRHRINNKNWQSDVLGEQAQKYCINLPSSTHHYELQVRSKMADACGASRNWGNWSEPVEWGSNNSTDPHPKLESENVWTPVFYVMFPLIFVILVSLLLYHERLRIIPVVPKPTLIIHDIEDWLQSSKSLKESFKANYNELPCPVREYCHVSQSDSESSSSSTSSLTTDQTDCSVCIPVNEP</sequence>